<sequence>MLMDWEPQMTRITDPIIEAIKKVEDYDQLREQLPQLLDKADVKKLTESLAQAGLMAYGTGVEGQE</sequence>
<dbReference type="EMBL" id="CP017606">
    <property type="protein sequence ID" value="ATW30492.1"/>
    <property type="molecule type" value="Genomic_DNA"/>
</dbReference>
<protein>
    <submittedName>
        <fullName evidence="1">Uncharacterized protein</fullName>
    </submittedName>
</protein>
<name>A0A2D3T3U8_9ENTR</name>
<proteinExistence type="predicted"/>
<reference evidence="2" key="2">
    <citation type="submission" date="2017-11" db="EMBL/GenBank/DDBJ databases">
        <title>PacBio sequencing of new strain of the secondary endosymbiont Candidatus Hamiltonella defensa.</title>
        <authorList>
            <person name="Strand M.R."/>
            <person name="Oliver K."/>
        </authorList>
    </citation>
    <scope>NUCLEOTIDE SEQUENCE [LARGE SCALE GENOMIC DNA]</scope>
    <source>
        <strain evidence="2">A2C</strain>
    </source>
</reference>
<accession>A0A2D3T3U8</accession>
<reference evidence="2" key="1">
    <citation type="submission" date="2016-10" db="EMBL/GenBank/DDBJ databases">
        <authorList>
            <person name="Chevignon G."/>
        </authorList>
    </citation>
    <scope>NUCLEOTIDE SEQUENCE [LARGE SCALE GENOMIC DNA]</scope>
    <source>
        <strain evidence="2">A2C</strain>
    </source>
</reference>
<organism evidence="1 2">
    <name type="scientific">Candidatus Williamhamiltonella defendens</name>
    <dbReference type="NCBI Taxonomy" id="138072"/>
    <lineage>
        <taxon>Bacteria</taxon>
        <taxon>Pseudomonadati</taxon>
        <taxon>Pseudomonadota</taxon>
        <taxon>Gammaproteobacteria</taxon>
        <taxon>Enterobacterales</taxon>
        <taxon>Enterobacteriaceae</taxon>
        <taxon>aphid secondary symbionts</taxon>
        <taxon>Candidatus Williamhamiltonella</taxon>
    </lineage>
</organism>
<dbReference type="AlphaFoldDB" id="A0A2D3T3U8"/>
<gene>
    <name evidence="1" type="ORF">BJP41_09330</name>
</gene>
<evidence type="ECO:0000313" key="1">
    <source>
        <dbReference type="EMBL" id="ATW30492.1"/>
    </source>
</evidence>
<evidence type="ECO:0000313" key="2">
    <source>
        <dbReference type="Proteomes" id="UP000230008"/>
    </source>
</evidence>
<dbReference type="Proteomes" id="UP000230008">
    <property type="component" value="Chromosome"/>
</dbReference>